<evidence type="ECO:0000313" key="3">
    <source>
        <dbReference type="Proteomes" id="UP000095283"/>
    </source>
</evidence>
<feature type="region of interest" description="Disordered" evidence="1">
    <location>
        <begin position="1"/>
        <end position="21"/>
    </location>
</feature>
<accession>A0A1I7WC99</accession>
<sequence>MYKLDNNNKFQKPQKTPNGYNTKSYLQKIITLIRSITTIVIIIILITKLEKLYNNKDHINLTKSILRRLKERE</sequence>
<name>A0A1I7WC99_HETBA</name>
<evidence type="ECO:0000313" key="4">
    <source>
        <dbReference type="WBParaSite" id="Hba_02335"/>
    </source>
</evidence>
<protein>
    <submittedName>
        <fullName evidence="4">Uncharacterized protein</fullName>
    </submittedName>
</protein>
<keyword evidence="2" id="KW-0472">Membrane</keyword>
<proteinExistence type="predicted"/>
<organism evidence="3 4">
    <name type="scientific">Heterorhabditis bacteriophora</name>
    <name type="common">Entomopathogenic nematode worm</name>
    <dbReference type="NCBI Taxonomy" id="37862"/>
    <lineage>
        <taxon>Eukaryota</taxon>
        <taxon>Metazoa</taxon>
        <taxon>Ecdysozoa</taxon>
        <taxon>Nematoda</taxon>
        <taxon>Chromadorea</taxon>
        <taxon>Rhabditida</taxon>
        <taxon>Rhabditina</taxon>
        <taxon>Rhabditomorpha</taxon>
        <taxon>Strongyloidea</taxon>
        <taxon>Heterorhabditidae</taxon>
        <taxon>Heterorhabditis</taxon>
    </lineage>
</organism>
<reference evidence="4" key="1">
    <citation type="submission" date="2016-11" db="UniProtKB">
        <authorList>
            <consortium name="WormBaseParasite"/>
        </authorList>
    </citation>
    <scope>IDENTIFICATION</scope>
</reference>
<feature type="transmembrane region" description="Helical" evidence="2">
    <location>
        <begin position="25"/>
        <end position="46"/>
    </location>
</feature>
<evidence type="ECO:0000256" key="1">
    <source>
        <dbReference type="SAM" id="MobiDB-lite"/>
    </source>
</evidence>
<keyword evidence="3" id="KW-1185">Reference proteome</keyword>
<dbReference type="WBParaSite" id="Hba_02335">
    <property type="protein sequence ID" value="Hba_02335"/>
    <property type="gene ID" value="Hba_02335"/>
</dbReference>
<keyword evidence="2" id="KW-1133">Transmembrane helix</keyword>
<keyword evidence="2" id="KW-0812">Transmembrane</keyword>
<evidence type="ECO:0000256" key="2">
    <source>
        <dbReference type="SAM" id="Phobius"/>
    </source>
</evidence>
<dbReference type="AlphaFoldDB" id="A0A1I7WC99"/>
<dbReference type="Proteomes" id="UP000095283">
    <property type="component" value="Unplaced"/>
</dbReference>